<sequence>MPHKATTIIRWLIAIGLLVVVPVAAWAYFDLPPLPPPEEYGNLLISRGTKAKGVKPVFFSHWSHRTLYTCRVCHTELEFNMEVNSTEITEDASRKGRFCGACHNGKTAFGHLKNCERCHTGEINSNSDKFSIFSRFDFPRTDYGNRIDWVEAMKVRLIFPNRYLKTKSQDIQFDKKLSLDAEWNMIPPSIFPHRAHTAWLDCNNCHPEIFNIKRKGTKFTMAKILKGEYCGVCHVNVAFPMDDCKRCHPGIRKGV</sequence>
<keyword evidence="4" id="KW-1185">Reference proteome</keyword>
<dbReference type="PANTHER" id="PTHR39425:SF1">
    <property type="entry name" value="CYTOCHROME C7-LIKE DOMAIN-CONTAINING PROTEIN"/>
    <property type="match status" value="1"/>
</dbReference>
<dbReference type="Gene3D" id="3.90.10.10">
    <property type="entry name" value="Cytochrome C3"/>
    <property type="match status" value="2"/>
</dbReference>
<dbReference type="PANTHER" id="PTHR39425">
    <property type="entry name" value="LIPOPROTEIN CYTOCHROME C"/>
    <property type="match status" value="1"/>
</dbReference>
<feature type="transmembrane region" description="Helical" evidence="1">
    <location>
        <begin position="7"/>
        <end position="29"/>
    </location>
</feature>
<dbReference type="InterPro" id="IPR029467">
    <property type="entry name" value="Cyt_c7-like"/>
</dbReference>
<feature type="domain" description="Cytochrome c7-like" evidence="2">
    <location>
        <begin position="58"/>
        <end position="120"/>
    </location>
</feature>
<dbReference type="SUPFAM" id="SSF48695">
    <property type="entry name" value="Multiheme cytochromes"/>
    <property type="match status" value="2"/>
</dbReference>
<dbReference type="InterPro" id="IPR026352">
    <property type="entry name" value="Nanowire_3heme"/>
</dbReference>
<keyword evidence="1" id="KW-1133">Transmembrane helix</keyword>
<evidence type="ECO:0000313" key="3">
    <source>
        <dbReference type="EMBL" id="MBT0666085.1"/>
    </source>
</evidence>
<gene>
    <name evidence="3" type="ORF">KI809_17370</name>
</gene>
<dbReference type="EMBL" id="JAHCVJ010000008">
    <property type="protein sequence ID" value="MBT0666085.1"/>
    <property type="molecule type" value="Genomic_DNA"/>
</dbReference>
<dbReference type="AlphaFoldDB" id="A0AAW4LBY0"/>
<keyword evidence="1" id="KW-0812">Transmembrane</keyword>
<dbReference type="RefSeq" id="WP_214172850.1">
    <property type="nucleotide sequence ID" value="NZ_JAHCVJ010000008.1"/>
</dbReference>
<proteinExistence type="predicted"/>
<comment type="caution">
    <text evidence="3">The sequence shown here is derived from an EMBL/GenBank/DDBJ whole genome shotgun (WGS) entry which is preliminary data.</text>
</comment>
<evidence type="ECO:0000256" key="1">
    <source>
        <dbReference type="SAM" id="Phobius"/>
    </source>
</evidence>
<accession>A0AAW4LBY0</accession>
<keyword evidence="1" id="KW-0472">Membrane</keyword>
<dbReference type="NCBIfam" id="TIGR04257">
    <property type="entry name" value="nanowire_3heme"/>
    <property type="match status" value="2"/>
</dbReference>
<evidence type="ECO:0000259" key="2">
    <source>
        <dbReference type="Pfam" id="PF14522"/>
    </source>
</evidence>
<feature type="domain" description="Cytochrome c7-like" evidence="2">
    <location>
        <begin position="190"/>
        <end position="248"/>
    </location>
</feature>
<dbReference type="InterPro" id="IPR036280">
    <property type="entry name" value="Multihaem_cyt_sf"/>
</dbReference>
<name>A0AAW4LBY0_9BACT</name>
<reference evidence="3 4" key="1">
    <citation type="submission" date="2021-05" db="EMBL/GenBank/DDBJ databases">
        <title>The draft genome of Geobacter pelophilus DSM 12255.</title>
        <authorList>
            <person name="Xu Z."/>
            <person name="Masuda Y."/>
            <person name="Itoh H."/>
            <person name="Senoo K."/>
        </authorList>
    </citation>
    <scope>NUCLEOTIDE SEQUENCE [LARGE SCALE GENOMIC DNA]</scope>
    <source>
        <strain evidence="3 4">DSM 12255</strain>
    </source>
</reference>
<protein>
    <recommendedName>
        <fullName evidence="2">Cytochrome c7-like domain-containing protein</fullName>
    </recommendedName>
</protein>
<dbReference type="Pfam" id="PF14522">
    <property type="entry name" value="Cytochrome_C7"/>
    <property type="match status" value="2"/>
</dbReference>
<evidence type="ECO:0000313" key="4">
    <source>
        <dbReference type="Proteomes" id="UP000811899"/>
    </source>
</evidence>
<dbReference type="Proteomes" id="UP000811899">
    <property type="component" value="Unassembled WGS sequence"/>
</dbReference>
<organism evidence="3 4">
    <name type="scientific">Geoanaerobacter pelophilus</name>
    <dbReference type="NCBI Taxonomy" id="60036"/>
    <lineage>
        <taxon>Bacteria</taxon>
        <taxon>Pseudomonadati</taxon>
        <taxon>Thermodesulfobacteriota</taxon>
        <taxon>Desulfuromonadia</taxon>
        <taxon>Geobacterales</taxon>
        <taxon>Geobacteraceae</taxon>
        <taxon>Geoanaerobacter</taxon>
    </lineage>
</organism>